<evidence type="ECO:0000256" key="1">
    <source>
        <dbReference type="SAM" id="MobiDB-lite"/>
    </source>
</evidence>
<dbReference type="SUPFAM" id="SSF48452">
    <property type="entry name" value="TPR-like"/>
    <property type="match status" value="1"/>
</dbReference>
<dbReference type="Proteomes" id="UP001596409">
    <property type="component" value="Unassembled WGS sequence"/>
</dbReference>
<gene>
    <name evidence="3" type="ORF">ACFQMH_05730</name>
</gene>
<feature type="domain" description="CHAT" evidence="2">
    <location>
        <begin position="832"/>
        <end position="1085"/>
    </location>
</feature>
<organism evidence="3 4">
    <name type="scientific">Streptomyces viridiviolaceus</name>
    <dbReference type="NCBI Taxonomy" id="68282"/>
    <lineage>
        <taxon>Bacteria</taxon>
        <taxon>Bacillati</taxon>
        <taxon>Actinomycetota</taxon>
        <taxon>Actinomycetes</taxon>
        <taxon>Kitasatosporales</taxon>
        <taxon>Streptomycetaceae</taxon>
        <taxon>Streptomyces</taxon>
    </lineage>
</organism>
<proteinExistence type="predicted"/>
<accession>A0ABW2DTR9</accession>
<dbReference type="PANTHER" id="PTHR10098:SF108">
    <property type="entry name" value="TETRATRICOPEPTIDE REPEAT PROTEIN 28"/>
    <property type="match status" value="1"/>
</dbReference>
<evidence type="ECO:0000313" key="4">
    <source>
        <dbReference type="Proteomes" id="UP001596409"/>
    </source>
</evidence>
<evidence type="ECO:0000313" key="3">
    <source>
        <dbReference type="EMBL" id="MFC7011219.1"/>
    </source>
</evidence>
<name>A0ABW2DTR9_9ACTN</name>
<dbReference type="RefSeq" id="WP_189880747.1">
    <property type="nucleotide sequence ID" value="NZ_BMWA01000049.1"/>
</dbReference>
<sequence length="1087" mass="118934">MDNNRVRRWLDQQRYSQVLEAVGHVADSGGGDASEEEAWVLLLRCRREQGLVREAEDLVASARGRFPEDGVADLWCRLVILQRNMPGISPAEFSACLQRFERRATDPSAAAPVRALATDLRWQALALRYSRSERRPQDRERIGRAWAEAAAQYRRVGLPGDADRAHRAIAKFLWQGPCFAPSTARRLLRTAHYEATRRNDTLAAAEAEFALAELELRLWFADPSWAEEDLRPPATALRHAANRIEAVGGCLGRARAHWVLGELYLEHGLSAGVELARSAAEGFRGAEVPGRELPIWMYLVTWYAHRGDAAARARAQHEVMALTERTGHRLADSAGVIGEADTAARDGDRGRAEVIFSRRDARSDREFPQQVMVRACTWAEVGLTEDAVELLRALAAELEERPAPGGLLVEVLLVLAHLVVARDASEARALLERGAAVAHDLDLADEEARCLALEAWVAVLGAAAHGGAPLLSPDEITDRFDQAIALLQTLTTLEARSDLVSVYQQRGQGAYFSGDLEGCVRWLSRAEEVARRWELGPQLAFTLSYEAMVMMSLARRDGALHLYEEADVLLQEAHALLVSGLRGESWRTLYLRGACAVEAGDRLPEPQRSRRWSHADSMLTAAATEIDRLRAASTTEDTPALRAQTMMIAFGQDKGEIYRLGFELHWNRMADSIEALRWLERARARALLDGLRAITEATPVQSAPARAEPPPSDGAGKIGDPGRGRDGLAGYMRLTTADPPSYPELRSALEKEEQHTTRRRVVLAEYRCTPGETLLFGLRGDWEAPRVAAVFLDHERLDRFAALHFRRPGGTRLMMQDLADGGMRDWHSFASLVAPLAEWTSPGDVVHLVPHGILQDLPLHTLPVDGEPLLLRNPVSYSPSAAVLLEIVNRPVRGMPARSGACGVFGDPQGNLPRSADEARTVAELRSVAPRIGAEVTRASVLEALGSCAVVHVAGHGHLTIGSGFERGMELADGTLAALDLLTQRVRAGVVVLSGCETGVNERRAGEEPVGLPRALLLGGATSVVVSQWKVADASAAALLSAFHRHLADGFGCAEALHHAARTVAGPVTRRRHLYDWGAFVNVGDWR</sequence>
<dbReference type="InterPro" id="IPR011990">
    <property type="entry name" value="TPR-like_helical_dom_sf"/>
</dbReference>
<feature type="region of interest" description="Disordered" evidence="1">
    <location>
        <begin position="699"/>
        <end position="723"/>
    </location>
</feature>
<dbReference type="InterPro" id="IPR024983">
    <property type="entry name" value="CHAT_dom"/>
</dbReference>
<keyword evidence="4" id="KW-1185">Reference proteome</keyword>
<evidence type="ECO:0000259" key="2">
    <source>
        <dbReference type="Pfam" id="PF12770"/>
    </source>
</evidence>
<comment type="caution">
    <text evidence="3">The sequence shown here is derived from an EMBL/GenBank/DDBJ whole genome shotgun (WGS) entry which is preliminary data.</text>
</comment>
<dbReference type="Pfam" id="PF12770">
    <property type="entry name" value="CHAT"/>
    <property type="match status" value="1"/>
</dbReference>
<dbReference type="PANTHER" id="PTHR10098">
    <property type="entry name" value="RAPSYN-RELATED"/>
    <property type="match status" value="1"/>
</dbReference>
<protein>
    <submittedName>
        <fullName evidence="3">CHAT domain-containing protein</fullName>
    </submittedName>
</protein>
<reference evidence="4" key="1">
    <citation type="journal article" date="2019" name="Int. J. Syst. Evol. Microbiol.">
        <title>The Global Catalogue of Microorganisms (GCM) 10K type strain sequencing project: providing services to taxonomists for standard genome sequencing and annotation.</title>
        <authorList>
            <consortium name="The Broad Institute Genomics Platform"/>
            <consortium name="The Broad Institute Genome Sequencing Center for Infectious Disease"/>
            <person name="Wu L."/>
            <person name="Ma J."/>
        </authorList>
    </citation>
    <scope>NUCLEOTIDE SEQUENCE [LARGE SCALE GENOMIC DNA]</scope>
    <source>
        <strain evidence="4">JCM 4855</strain>
    </source>
</reference>
<dbReference type="EMBL" id="JBHSYM010000009">
    <property type="protein sequence ID" value="MFC7011219.1"/>
    <property type="molecule type" value="Genomic_DNA"/>
</dbReference>